<evidence type="ECO:0000313" key="2">
    <source>
        <dbReference type="EMBL" id="AKN35403.1"/>
    </source>
</evidence>
<reference evidence="3" key="1">
    <citation type="journal article" date="2017" name="Antimicrob. Agents Chemother.">
        <title>Enterobacter cloacae Complex Isolates Harboring blaNMC-A or blaIMI-Type Class A Carbapenemase Genes on Novel Chromosomal Integrative Elements and Plasmids.</title>
        <authorList>
            <person name="Boyd D.A."/>
            <person name="Mataseje L.F."/>
            <person name="Davidson R."/>
            <person name="Delport J.A."/>
            <person name="Fuller J."/>
            <person name="Hoang L."/>
            <person name="Lefebvre B."/>
            <person name="Levett P.N."/>
            <person name="Roscoe D.L."/>
            <person name="Willey B.M."/>
            <person name="Mulvey M.R."/>
        </authorList>
    </citation>
    <scope>NUCLEOTIDE SEQUENCE</scope>
    <source>
        <strain evidence="1">N10-3276</strain>
        <strain evidence="2">N11-1141</strain>
        <strain evidence="3">N12-1562</strain>
        <strain evidence="4">N12-1563</strain>
    </source>
</reference>
<accession>A0A0H3ZNE4</accession>
<dbReference type="EMBL" id="KR057493">
    <property type="protein sequence ID" value="AKN35403.1"/>
    <property type="molecule type" value="Genomic_DNA"/>
</dbReference>
<sequence>MKLYFTIFPKRTESESYFLRDSNVKLNRVDNKEVDLHLDFERSFSTIAQRRGLDKSEVDRVRKIKQRLPQHKHIGVARLSITILKNRQSALCYLFVCEGNVAYLSAPEMVFCGDSMFISSTKRCSVYETTYKATKPDSKHSYVNLRFDSEYKLVTKRRGPSKIEKSSLTAASDASLLEEVKTLRKENERLKKQNNVT</sequence>
<name>A0A0H3ZNE4_ENTCL</name>
<dbReference type="EMBL" id="KR057492">
    <property type="protein sequence ID" value="AKN35372.1"/>
    <property type="molecule type" value="Genomic_DNA"/>
</dbReference>
<evidence type="ECO:0000313" key="1">
    <source>
        <dbReference type="EMBL" id="AKN35372.1"/>
    </source>
</evidence>
<dbReference type="AlphaFoldDB" id="A0A0H3ZNE4"/>
<organism evidence="3">
    <name type="scientific">Enterobacter cloacae</name>
    <dbReference type="NCBI Taxonomy" id="550"/>
    <lineage>
        <taxon>Bacteria</taxon>
        <taxon>Pseudomonadati</taxon>
        <taxon>Pseudomonadota</taxon>
        <taxon>Gammaproteobacteria</taxon>
        <taxon>Enterobacterales</taxon>
        <taxon>Enterobacteriaceae</taxon>
        <taxon>Enterobacter</taxon>
        <taxon>Enterobacter cloacae complex</taxon>
    </lineage>
</organism>
<proteinExistence type="predicted"/>
<dbReference type="PATRIC" id="fig|550.275.peg.617"/>
<evidence type="ECO:0000313" key="4">
    <source>
        <dbReference type="EMBL" id="AKN35503.1"/>
    </source>
</evidence>
<dbReference type="EMBL" id="KR057496">
    <property type="protein sequence ID" value="AKN35503.1"/>
    <property type="molecule type" value="Genomic_DNA"/>
</dbReference>
<dbReference type="EMBL" id="KR057495">
    <property type="protein sequence ID" value="AKN35469.1"/>
    <property type="molecule type" value="Genomic_DNA"/>
</dbReference>
<evidence type="ECO:0000313" key="3">
    <source>
        <dbReference type="EMBL" id="AKN35469.1"/>
    </source>
</evidence>
<protein>
    <submittedName>
        <fullName evidence="3">Uncharacterized protein</fullName>
    </submittedName>
</protein>